<dbReference type="PANTHER" id="PTHR42673">
    <property type="entry name" value="MALEYLACETOACETATE ISOMERASE"/>
    <property type="match status" value="1"/>
</dbReference>
<dbReference type="SFLD" id="SFLDS00019">
    <property type="entry name" value="Glutathione_Transferase_(cytos"/>
    <property type="match status" value="1"/>
</dbReference>
<dbReference type="CDD" id="cd03042">
    <property type="entry name" value="GST_N_Zeta"/>
    <property type="match status" value="1"/>
</dbReference>
<dbReference type="SUPFAM" id="SSF47616">
    <property type="entry name" value="GST C-terminal domain-like"/>
    <property type="match status" value="1"/>
</dbReference>
<dbReference type="Gene3D" id="1.20.1050.10">
    <property type="match status" value="1"/>
</dbReference>
<keyword evidence="4" id="KW-0670">Pyruvate</keyword>
<protein>
    <submittedName>
        <fullName evidence="4">Maleylacetoacetate isomerase/maleylpyruvate isomerase</fullName>
        <ecNumber evidence="4">5.2.1.2</ecNumber>
        <ecNumber evidence="4">5.2.1.4</ecNumber>
    </submittedName>
</protein>
<dbReference type="InterPro" id="IPR004045">
    <property type="entry name" value="Glutathione_S-Trfase_N"/>
</dbReference>
<dbReference type="PANTHER" id="PTHR42673:SF21">
    <property type="entry name" value="GLUTATHIONE S-TRANSFERASE YFCF"/>
    <property type="match status" value="1"/>
</dbReference>
<comment type="similarity">
    <text evidence="1">Belongs to the GST superfamily. Zeta family.</text>
</comment>
<dbReference type="EC" id="5.2.1.2" evidence="4"/>
<dbReference type="EMBL" id="JACHHZ010000004">
    <property type="protein sequence ID" value="MBB6094478.1"/>
    <property type="molecule type" value="Genomic_DNA"/>
</dbReference>
<dbReference type="GO" id="GO:0005737">
    <property type="term" value="C:cytoplasm"/>
    <property type="evidence" value="ECO:0007669"/>
    <property type="project" value="InterPro"/>
</dbReference>
<dbReference type="PROSITE" id="PS50404">
    <property type="entry name" value="GST_NTER"/>
    <property type="match status" value="1"/>
</dbReference>
<gene>
    <name evidence="4" type="ORF">HNQ60_003365</name>
</gene>
<evidence type="ECO:0000313" key="4">
    <source>
        <dbReference type="EMBL" id="MBB6094478.1"/>
    </source>
</evidence>
<dbReference type="GO" id="GO:0016034">
    <property type="term" value="F:maleylacetoacetate isomerase activity"/>
    <property type="evidence" value="ECO:0007669"/>
    <property type="project" value="UniProtKB-EC"/>
</dbReference>
<feature type="domain" description="GST C-terminal" evidence="3">
    <location>
        <begin position="85"/>
        <end position="212"/>
    </location>
</feature>
<dbReference type="GO" id="GO:0006559">
    <property type="term" value="P:L-phenylalanine catabolic process"/>
    <property type="evidence" value="ECO:0007669"/>
    <property type="project" value="TreeGrafter"/>
</dbReference>
<dbReference type="InterPro" id="IPR034333">
    <property type="entry name" value="GST_Zeta_N"/>
</dbReference>
<accession>A0A841HQV3</accession>
<dbReference type="InterPro" id="IPR036282">
    <property type="entry name" value="Glutathione-S-Trfase_C_sf"/>
</dbReference>
<evidence type="ECO:0000259" key="2">
    <source>
        <dbReference type="PROSITE" id="PS50404"/>
    </source>
</evidence>
<dbReference type="EC" id="5.2.1.4" evidence="4"/>
<dbReference type="SFLD" id="SFLDG00358">
    <property type="entry name" value="Main_(cytGST)"/>
    <property type="match status" value="1"/>
</dbReference>
<proteinExistence type="inferred from homology"/>
<dbReference type="PROSITE" id="PS50405">
    <property type="entry name" value="GST_CTER"/>
    <property type="match status" value="1"/>
</dbReference>
<dbReference type="GO" id="GO:0004364">
    <property type="term" value="F:glutathione transferase activity"/>
    <property type="evidence" value="ECO:0007669"/>
    <property type="project" value="TreeGrafter"/>
</dbReference>
<dbReference type="InterPro" id="IPR034330">
    <property type="entry name" value="GST_Zeta_C"/>
</dbReference>
<reference evidence="4 5" key="1">
    <citation type="submission" date="2020-08" db="EMBL/GenBank/DDBJ databases">
        <title>Genomic Encyclopedia of Type Strains, Phase IV (KMG-IV): sequencing the most valuable type-strain genomes for metagenomic binning, comparative biology and taxonomic classification.</title>
        <authorList>
            <person name="Goeker M."/>
        </authorList>
    </citation>
    <scope>NUCLEOTIDE SEQUENCE [LARGE SCALE GENOMIC DNA]</scope>
    <source>
        <strain evidence="4 5">DSM 26723</strain>
    </source>
</reference>
<keyword evidence="5" id="KW-1185">Reference proteome</keyword>
<feature type="domain" description="GST N-terminal" evidence="2">
    <location>
        <begin position="1"/>
        <end position="80"/>
    </location>
</feature>
<dbReference type="InterPro" id="IPR040079">
    <property type="entry name" value="Glutathione_S-Trfase"/>
</dbReference>
<dbReference type="SUPFAM" id="SSF52833">
    <property type="entry name" value="Thioredoxin-like"/>
    <property type="match status" value="1"/>
</dbReference>
<evidence type="ECO:0000256" key="1">
    <source>
        <dbReference type="ARBA" id="ARBA00010007"/>
    </source>
</evidence>
<sequence>MKLYTYFRSSAAFRVRIALNLKGVSYEPVSKAFAKKEHRAPDYLAVNPQGLIPALDDDGAVLSQSVAIMEYLDEKYPKPAFLPADPASRARVRSMALAIACDIHPLNNLRVLNYLRKELAQNDDGVNKWYRHWVTEGFRGLEVQAQEFSASKRYCFGDAVSLADICLVPQMYNARRFETDLTAFPTLVAISTHLESIEAFDKAKPEAQPDAA</sequence>
<dbReference type="GO" id="GO:0006749">
    <property type="term" value="P:glutathione metabolic process"/>
    <property type="evidence" value="ECO:0007669"/>
    <property type="project" value="TreeGrafter"/>
</dbReference>
<name>A0A841HQV3_9GAMM</name>
<dbReference type="NCBIfam" id="TIGR01262">
    <property type="entry name" value="maiA"/>
    <property type="match status" value="1"/>
</dbReference>
<evidence type="ECO:0000313" key="5">
    <source>
        <dbReference type="Proteomes" id="UP000588068"/>
    </source>
</evidence>
<dbReference type="InterPro" id="IPR010987">
    <property type="entry name" value="Glutathione-S-Trfase_C-like"/>
</dbReference>
<dbReference type="Proteomes" id="UP000588068">
    <property type="component" value="Unassembled WGS sequence"/>
</dbReference>
<dbReference type="InterPro" id="IPR005955">
    <property type="entry name" value="GST_Zeta"/>
</dbReference>
<dbReference type="InterPro" id="IPR036249">
    <property type="entry name" value="Thioredoxin-like_sf"/>
</dbReference>
<dbReference type="Gene3D" id="3.40.30.10">
    <property type="entry name" value="Glutaredoxin"/>
    <property type="match status" value="1"/>
</dbReference>
<organism evidence="4 5">
    <name type="scientific">Povalibacter uvarum</name>
    <dbReference type="NCBI Taxonomy" id="732238"/>
    <lineage>
        <taxon>Bacteria</taxon>
        <taxon>Pseudomonadati</taxon>
        <taxon>Pseudomonadota</taxon>
        <taxon>Gammaproteobacteria</taxon>
        <taxon>Steroidobacterales</taxon>
        <taxon>Steroidobacteraceae</taxon>
        <taxon>Povalibacter</taxon>
    </lineage>
</organism>
<dbReference type="AlphaFoldDB" id="A0A841HQV3"/>
<dbReference type="RefSeq" id="WP_184333898.1">
    <property type="nucleotide sequence ID" value="NZ_JACHHZ010000004.1"/>
</dbReference>
<comment type="caution">
    <text evidence="4">The sequence shown here is derived from an EMBL/GenBank/DDBJ whole genome shotgun (WGS) entry which is preliminary data.</text>
</comment>
<dbReference type="CDD" id="cd03191">
    <property type="entry name" value="GST_C_Zeta"/>
    <property type="match status" value="1"/>
</dbReference>
<dbReference type="Pfam" id="PF02798">
    <property type="entry name" value="GST_N"/>
    <property type="match status" value="1"/>
</dbReference>
<evidence type="ECO:0000259" key="3">
    <source>
        <dbReference type="PROSITE" id="PS50405"/>
    </source>
</evidence>
<dbReference type="GO" id="GO:0050077">
    <property type="term" value="F:maleylpyruvate isomerase activity"/>
    <property type="evidence" value="ECO:0007669"/>
    <property type="project" value="UniProtKB-EC"/>
</dbReference>
<dbReference type="FunFam" id="1.20.1050.10:FF:000017">
    <property type="entry name" value="Maleylacetoacetate isomerase"/>
    <property type="match status" value="1"/>
</dbReference>
<keyword evidence="4" id="KW-0413">Isomerase</keyword>